<dbReference type="Pfam" id="PF17897">
    <property type="entry name" value="VCPO_N"/>
    <property type="match status" value="1"/>
</dbReference>
<keyword evidence="4" id="KW-1185">Reference proteome</keyword>
<dbReference type="OrthoDB" id="9997027at2759"/>
<dbReference type="SUPFAM" id="SSF48317">
    <property type="entry name" value="Acid phosphatase/Vanadium-dependent haloperoxidase"/>
    <property type="match status" value="1"/>
</dbReference>
<feature type="region of interest" description="Disordered" evidence="1">
    <location>
        <begin position="618"/>
        <end position="649"/>
    </location>
</feature>
<dbReference type="InterPro" id="IPR052559">
    <property type="entry name" value="V-haloperoxidase"/>
</dbReference>
<gene>
    <name evidence="3" type="ORF">JI435_099350</name>
</gene>
<reference evidence="4" key="1">
    <citation type="journal article" date="2021" name="BMC Genomics">
        <title>Chromosome-level genome assembly and manually-curated proteome of model necrotroph Parastagonospora nodorum Sn15 reveals a genome-wide trove of candidate effector homologs, and redundancy of virulence-related functions within an accessory chromosome.</title>
        <authorList>
            <person name="Bertazzoni S."/>
            <person name="Jones D.A.B."/>
            <person name="Phan H.T."/>
            <person name="Tan K.-C."/>
            <person name="Hane J.K."/>
        </authorList>
    </citation>
    <scope>NUCLEOTIDE SEQUENCE [LARGE SCALE GENOMIC DNA]</scope>
    <source>
        <strain evidence="4">SN15 / ATCC MYA-4574 / FGSC 10173)</strain>
    </source>
</reference>
<feature type="domain" description="Vanadium chloroperoxidase N-terminal" evidence="2">
    <location>
        <begin position="69"/>
        <end position="284"/>
    </location>
</feature>
<protein>
    <recommendedName>
        <fullName evidence="2">Vanadium chloroperoxidase N-terminal domain-containing protein</fullName>
    </recommendedName>
</protein>
<dbReference type="VEuPathDB" id="FungiDB:JI435_099350"/>
<dbReference type="Gene3D" id="1.10.606.10">
    <property type="entry name" value="Vanadium-containing Chloroperoxidase, domain 2"/>
    <property type="match status" value="1"/>
</dbReference>
<dbReference type="AlphaFoldDB" id="A0A7U2FD96"/>
<evidence type="ECO:0000313" key="3">
    <source>
        <dbReference type="EMBL" id="QRD03167.1"/>
    </source>
</evidence>
<dbReference type="CDD" id="cd03398">
    <property type="entry name" value="PAP2_haloperoxidase"/>
    <property type="match status" value="1"/>
</dbReference>
<dbReference type="Proteomes" id="UP000663193">
    <property type="component" value="Chromosome 15"/>
</dbReference>
<name>A0A7U2FD96_PHANO</name>
<dbReference type="Gene3D" id="1.20.144.10">
    <property type="entry name" value="Phosphatidic acid phosphatase type 2/haloperoxidase"/>
    <property type="match status" value="1"/>
</dbReference>
<organism evidence="3 4">
    <name type="scientific">Phaeosphaeria nodorum (strain SN15 / ATCC MYA-4574 / FGSC 10173)</name>
    <name type="common">Glume blotch fungus</name>
    <name type="synonym">Parastagonospora nodorum</name>
    <dbReference type="NCBI Taxonomy" id="321614"/>
    <lineage>
        <taxon>Eukaryota</taxon>
        <taxon>Fungi</taxon>
        <taxon>Dikarya</taxon>
        <taxon>Ascomycota</taxon>
        <taxon>Pezizomycotina</taxon>
        <taxon>Dothideomycetes</taxon>
        <taxon>Pleosporomycetidae</taxon>
        <taxon>Pleosporales</taxon>
        <taxon>Pleosporineae</taxon>
        <taxon>Phaeosphaeriaceae</taxon>
        <taxon>Parastagonospora</taxon>
    </lineage>
</organism>
<evidence type="ECO:0000259" key="2">
    <source>
        <dbReference type="Pfam" id="PF17897"/>
    </source>
</evidence>
<dbReference type="GO" id="GO:0004601">
    <property type="term" value="F:peroxidase activity"/>
    <property type="evidence" value="ECO:0007669"/>
    <property type="project" value="InterPro"/>
</dbReference>
<dbReference type="InterPro" id="IPR041067">
    <property type="entry name" value="VCPO_N"/>
</dbReference>
<dbReference type="PANTHER" id="PTHR34599">
    <property type="entry name" value="PEROXIDASE-RELATED"/>
    <property type="match status" value="1"/>
</dbReference>
<dbReference type="InterPro" id="IPR036938">
    <property type="entry name" value="PAP2/HPO_sf"/>
</dbReference>
<dbReference type="PANTHER" id="PTHR34599:SF1">
    <property type="entry name" value="PHOSPHATIDIC ACID PHOSPHATASE TYPE 2_HALOPEROXIDASE DOMAIN-CONTAINING PROTEIN"/>
    <property type="match status" value="1"/>
</dbReference>
<evidence type="ECO:0000313" key="4">
    <source>
        <dbReference type="Proteomes" id="UP000663193"/>
    </source>
</evidence>
<evidence type="ECO:0000256" key="1">
    <source>
        <dbReference type="SAM" id="MobiDB-lite"/>
    </source>
</evidence>
<dbReference type="EMBL" id="CP069037">
    <property type="protein sequence ID" value="QRD03167.1"/>
    <property type="molecule type" value="Genomic_DNA"/>
</dbReference>
<accession>A0A7U2FD96</accession>
<proteinExistence type="predicted"/>
<dbReference type="InterPro" id="IPR016119">
    <property type="entry name" value="Br/Cl_peroxidase_C"/>
</dbReference>
<sequence length="649" mass="71062">MMTKKTTPQPSGRWLSSANLSGNSMSIMYKVLTYAHFNFCTTPSKISPSIHRIELFIMTTQPPFVPLPLPPVEESKEYGKNYILHWNLCALDLNRVSHSVAGPQTGPPLSARSLGMLHLAIHDAYFAIQSSTAFSTFLAANAEDAELRLPDLNGATDARQAVAGAAFTLLGLLYLQGGPTISNNATAQLQAVLDRFLASAPGGVDQASGSYQFGAAVGEAIFQLLFHPPGVSADGYHPTPGRYKFDDEPTHPVVLVPVDPNDPNGPKKAIRQYHGPFYGKTAKRVATQSEHMIADPPGLRSNVDEGAEYDDALRDIIRMGGAIPLNSTKRSPDDTARGHFWAYDGSNLVGTPPRFYNQIIRNIAVQHKQDADIESEVNNADFARVFALANAAMADAGVFSWREKWEFEFWRPLSGVRDDGRPDHGDPFFLSLGAPSTNTNDIPFKPPFPAYPSGHATFGGAMFQMLRRYYNGRVGTWAPNEPDNICFEMVSDELNGINRDLRQPYDPTTPITEQPGIVRTRMPYKFSSLWEAIFDNAISRVFLGVHWRFDAAAAKDILIPTDTKDVYATDNTGATVYQNPEDIRYETMSTREGHEGLLPIGGVPLGMGIANDIWESGLKPTPKSIQPAPPAEQSKEGEQVVMGLPNAAP</sequence>